<feature type="binding site" evidence="3">
    <location>
        <position position="36"/>
    </location>
    <ligand>
        <name>GTP</name>
        <dbReference type="ChEBI" id="CHEBI:37565"/>
    </ligand>
</feature>
<dbReference type="GO" id="GO:0046872">
    <property type="term" value="F:metal ion binding"/>
    <property type="evidence" value="ECO:0007669"/>
    <property type="project" value="UniProtKB-KW"/>
</dbReference>
<organism evidence="5 6">
    <name type="scientific">Serendipita indica (strain DSM 11827)</name>
    <name type="common">Root endophyte fungus</name>
    <name type="synonym">Piriformospora indica</name>
    <dbReference type="NCBI Taxonomy" id="1109443"/>
    <lineage>
        <taxon>Eukaryota</taxon>
        <taxon>Fungi</taxon>
        <taxon>Dikarya</taxon>
        <taxon>Basidiomycota</taxon>
        <taxon>Agaricomycotina</taxon>
        <taxon>Agaricomycetes</taxon>
        <taxon>Sebacinales</taxon>
        <taxon>Serendipitaceae</taxon>
        <taxon>Serendipita</taxon>
    </lineage>
</organism>
<comment type="caution">
    <text evidence="5">The sequence shown here is derived from an EMBL/GenBank/DDBJ whole genome shotgun (WGS) entry which is preliminary data.</text>
</comment>
<dbReference type="InterPro" id="IPR024156">
    <property type="entry name" value="Small_GTPase_ARF"/>
</dbReference>
<keyword evidence="2 3" id="KW-0342">GTP-binding</keyword>
<gene>
    <name evidence="5" type="ORF">PIIN_01146</name>
</gene>
<keyword evidence="6" id="KW-1185">Reference proteome</keyword>
<dbReference type="STRING" id="1109443.G4T7L4"/>
<dbReference type="InterPro" id="IPR006689">
    <property type="entry name" value="Small_GTPase_ARF/SAR"/>
</dbReference>
<accession>G4T7L4</accession>
<dbReference type="Pfam" id="PF00025">
    <property type="entry name" value="Arf"/>
    <property type="match status" value="1"/>
</dbReference>
<keyword evidence="4" id="KW-0479">Metal-binding</keyword>
<protein>
    <submittedName>
        <fullName evidence="5">Related to small GTP-binding protein-Korarchaeum cryptofilum</fullName>
    </submittedName>
</protein>
<evidence type="ECO:0000256" key="3">
    <source>
        <dbReference type="PIRSR" id="PIRSR606689-1"/>
    </source>
</evidence>
<dbReference type="Proteomes" id="UP000007148">
    <property type="component" value="Unassembled WGS sequence"/>
</dbReference>
<evidence type="ECO:0000313" key="6">
    <source>
        <dbReference type="Proteomes" id="UP000007148"/>
    </source>
</evidence>
<dbReference type="HOGENOM" id="CLU_040729_12_3_1"/>
<dbReference type="InParanoid" id="G4T7L4"/>
<dbReference type="PANTHER" id="PTHR11711">
    <property type="entry name" value="ADP RIBOSYLATION FACTOR-RELATED"/>
    <property type="match status" value="1"/>
</dbReference>
<keyword evidence="1 3" id="KW-0547">Nucleotide-binding</keyword>
<keyword evidence="4" id="KW-0460">Magnesium</keyword>
<dbReference type="SUPFAM" id="SSF52540">
    <property type="entry name" value="P-loop containing nucleoside triphosphate hydrolases"/>
    <property type="match status" value="1"/>
</dbReference>
<evidence type="ECO:0000256" key="2">
    <source>
        <dbReference type="ARBA" id="ARBA00023134"/>
    </source>
</evidence>
<dbReference type="GO" id="GO:0003924">
    <property type="term" value="F:GTPase activity"/>
    <property type="evidence" value="ECO:0007669"/>
    <property type="project" value="InterPro"/>
</dbReference>
<evidence type="ECO:0000313" key="5">
    <source>
        <dbReference type="EMBL" id="CCA67315.1"/>
    </source>
</evidence>
<evidence type="ECO:0000256" key="4">
    <source>
        <dbReference type="PIRSR" id="PIRSR606689-2"/>
    </source>
</evidence>
<dbReference type="eggNOG" id="KOG0070">
    <property type="taxonomic scope" value="Eukaryota"/>
</dbReference>
<dbReference type="GO" id="GO:0005525">
    <property type="term" value="F:GTP binding"/>
    <property type="evidence" value="ECO:0007669"/>
    <property type="project" value="UniProtKB-KW"/>
</dbReference>
<name>G4T7L4_SERID</name>
<dbReference type="PROSITE" id="PS51417">
    <property type="entry name" value="ARF"/>
    <property type="match status" value="1"/>
</dbReference>
<dbReference type="AlphaFoldDB" id="G4T7L4"/>
<evidence type="ECO:0000256" key="1">
    <source>
        <dbReference type="ARBA" id="ARBA00022741"/>
    </source>
</evidence>
<dbReference type="OrthoDB" id="2983126at2759"/>
<dbReference type="InterPro" id="IPR027417">
    <property type="entry name" value="P-loop_NTPase"/>
</dbReference>
<proteinExistence type="predicted"/>
<feature type="binding site" evidence="4">
    <location>
        <position position="14"/>
    </location>
    <ligand>
        <name>Mg(2+)</name>
        <dbReference type="ChEBI" id="CHEBI:18420"/>
    </ligand>
</feature>
<dbReference type="SMART" id="SM00177">
    <property type="entry name" value="ARF"/>
    <property type="match status" value="1"/>
</dbReference>
<sequence>MNPEPGNLPPTTPTVGFNLETIHFTRGSLVIRDFGGSDTSRALWTSYYNASAYIFVVSAKDKERFPLAKQELAWAASHHNLNDYPLLILVNRLGEEGAATLDEVKGALEVTKLDGMRWDIKPVSAETGHGLKAAFSWLLEQL</sequence>
<dbReference type="Gene3D" id="3.40.50.300">
    <property type="entry name" value="P-loop containing nucleotide triphosphate hydrolases"/>
    <property type="match status" value="1"/>
</dbReference>
<dbReference type="EMBL" id="CAFZ01000012">
    <property type="protein sequence ID" value="CCA67315.1"/>
    <property type="molecule type" value="Genomic_DNA"/>
</dbReference>
<reference evidence="5 6" key="1">
    <citation type="journal article" date="2011" name="PLoS Pathog.">
        <title>Endophytic Life Strategies Decoded by Genome and Transcriptome Analyses of the Mutualistic Root Symbiont Piriformospora indica.</title>
        <authorList>
            <person name="Zuccaro A."/>
            <person name="Lahrmann U."/>
            <person name="Guldener U."/>
            <person name="Langen G."/>
            <person name="Pfiffi S."/>
            <person name="Biedenkopf D."/>
            <person name="Wong P."/>
            <person name="Samans B."/>
            <person name="Grimm C."/>
            <person name="Basiewicz M."/>
            <person name="Murat C."/>
            <person name="Martin F."/>
            <person name="Kogel K.H."/>
        </authorList>
    </citation>
    <scope>NUCLEOTIDE SEQUENCE [LARGE SCALE GENOMIC DNA]</scope>
    <source>
        <strain evidence="5 6">DSM 11827</strain>
    </source>
</reference>